<protein>
    <submittedName>
        <fullName evidence="2">Uncharacterized protein</fullName>
    </submittedName>
</protein>
<dbReference type="EMBL" id="JAGYWB010000006">
    <property type="protein sequence ID" value="KAI0519384.1"/>
    <property type="molecule type" value="Genomic_DNA"/>
</dbReference>
<evidence type="ECO:0000256" key="1">
    <source>
        <dbReference type="SAM" id="MobiDB-lite"/>
    </source>
</evidence>
<comment type="caution">
    <text evidence="2">The sequence shown here is derived from an EMBL/GenBank/DDBJ whole genome shotgun (WGS) entry which is preliminary data.</text>
</comment>
<dbReference type="AlphaFoldDB" id="A0A8T3BVH7"/>
<evidence type="ECO:0000313" key="2">
    <source>
        <dbReference type="EMBL" id="KAI0519384.1"/>
    </source>
</evidence>
<dbReference type="Proteomes" id="UP000829196">
    <property type="component" value="Unassembled WGS sequence"/>
</dbReference>
<keyword evidence="3" id="KW-1185">Reference proteome</keyword>
<accession>A0A8T3BVH7</accession>
<organism evidence="2 3">
    <name type="scientific">Dendrobium nobile</name>
    <name type="common">Orchid</name>
    <dbReference type="NCBI Taxonomy" id="94219"/>
    <lineage>
        <taxon>Eukaryota</taxon>
        <taxon>Viridiplantae</taxon>
        <taxon>Streptophyta</taxon>
        <taxon>Embryophyta</taxon>
        <taxon>Tracheophyta</taxon>
        <taxon>Spermatophyta</taxon>
        <taxon>Magnoliopsida</taxon>
        <taxon>Liliopsida</taxon>
        <taxon>Asparagales</taxon>
        <taxon>Orchidaceae</taxon>
        <taxon>Epidendroideae</taxon>
        <taxon>Malaxideae</taxon>
        <taxon>Dendrobiinae</taxon>
        <taxon>Dendrobium</taxon>
    </lineage>
</organism>
<feature type="region of interest" description="Disordered" evidence="1">
    <location>
        <begin position="1"/>
        <end position="42"/>
    </location>
</feature>
<gene>
    <name evidence="2" type="ORF">KFK09_006830</name>
</gene>
<reference evidence="2" key="1">
    <citation type="journal article" date="2022" name="Front. Genet.">
        <title>Chromosome-Scale Assembly of the Dendrobium nobile Genome Provides Insights Into the Molecular Mechanism of the Biosynthesis of the Medicinal Active Ingredient of Dendrobium.</title>
        <authorList>
            <person name="Xu Q."/>
            <person name="Niu S.-C."/>
            <person name="Li K.-L."/>
            <person name="Zheng P.-J."/>
            <person name="Zhang X.-J."/>
            <person name="Jia Y."/>
            <person name="Liu Y."/>
            <person name="Niu Y.-X."/>
            <person name="Yu L.-H."/>
            <person name="Chen D.-F."/>
            <person name="Zhang G.-Q."/>
        </authorList>
    </citation>
    <scope>NUCLEOTIDE SEQUENCE</scope>
    <source>
        <tissue evidence="2">Leaf</tissue>
    </source>
</reference>
<sequence length="50" mass="5676">MAVFRPTARASQRKSESRQVEVEKEKARRLRQSSADTSREGNVACVKLEV</sequence>
<dbReference type="SMR" id="A0A8T3BVH7"/>
<proteinExistence type="predicted"/>
<feature type="compositionally biased region" description="Basic and acidic residues" evidence="1">
    <location>
        <begin position="13"/>
        <end position="26"/>
    </location>
</feature>
<evidence type="ECO:0000313" key="3">
    <source>
        <dbReference type="Proteomes" id="UP000829196"/>
    </source>
</evidence>
<name>A0A8T3BVH7_DENNO</name>